<dbReference type="GO" id="GO:0005198">
    <property type="term" value="F:structural molecule activity"/>
    <property type="evidence" value="ECO:0007669"/>
    <property type="project" value="InterPro"/>
</dbReference>
<dbReference type="Pfam" id="PF16903">
    <property type="entry name" value="Capsid_N"/>
    <property type="match status" value="1"/>
</dbReference>
<dbReference type="Pfam" id="PF04451">
    <property type="entry name" value="Capsid_NCLDV"/>
    <property type="match status" value="1"/>
</dbReference>
<dbReference type="GO" id="GO:0019028">
    <property type="term" value="C:viral capsid"/>
    <property type="evidence" value="ECO:0007669"/>
    <property type="project" value="UniProtKB-KW"/>
</dbReference>
<gene>
    <name evidence="7" type="ORF">MAR_ORF342</name>
</gene>
<dbReference type="RefSeq" id="YP_003407071.1">
    <property type="nucleotide sequence ID" value="NC_013756.1"/>
</dbReference>
<dbReference type="InterPro" id="IPR031654">
    <property type="entry name" value="Capsid_N"/>
</dbReference>
<reference evidence="7 8" key="1">
    <citation type="journal article" date="2009" name="Proc. Natl. Acad. Sci. U.S.A.">
        <title>Giant Marseillevirus highlights the role of amoebae as a melting pot in emergence of chimeric microorganisms.</title>
        <authorList>
            <person name="Boyer M."/>
            <person name="Yutin N."/>
            <person name="Pagnier I."/>
            <person name="Barrassi L."/>
            <person name="Fournous G."/>
            <person name="Espinosa L."/>
            <person name="Robert C."/>
            <person name="Azza S."/>
            <person name="Sun S."/>
            <person name="Rossmann M.G."/>
            <person name="Suzan-Monti M."/>
            <person name="La Scola B."/>
            <person name="Koonin E.V."/>
            <person name="Raoult D."/>
        </authorList>
    </citation>
    <scope>NUCLEOTIDE SEQUENCE [LARGE SCALE GENOMIC DNA]</scope>
    <source>
        <strain evidence="7 8">T19</strain>
    </source>
</reference>
<evidence type="ECO:0000256" key="4">
    <source>
        <dbReference type="ARBA" id="ARBA00022844"/>
    </source>
</evidence>
<dbReference type="GeneID" id="8746579"/>
<accession>D2XAY2</accession>
<evidence type="ECO:0000256" key="2">
    <source>
        <dbReference type="ARBA" id="ARBA00014893"/>
    </source>
</evidence>
<evidence type="ECO:0000313" key="8">
    <source>
        <dbReference type="Proteomes" id="UP000029780"/>
    </source>
</evidence>
<keyword evidence="3" id="KW-0167">Capsid protein</keyword>
<evidence type="ECO:0000313" key="7">
    <source>
        <dbReference type="EMBL" id="ADB04109.1"/>
    </source>
</evidence>
<organism evidence="7 8">
    <name type="scientific">Marseillevirus marseillevirus</name>
    <name type="common">GBM</name>
    <dbReference type="NCBI Taxonomy" id="694581"/>
    <lineage>
        <taxon>Viruses</taxon>
        <taxon>Varidnaviria</taxon>
        <taxon>Bamfordvirae</taxon>
        <taxon>Nucleocytoviricota</taxon>
        <taxon>Megaviricetes</taxon>
        <taxon>Pimascovirales</taxon>
        <taxon>Pimascovirales incertae sedis</taxon>
        <taxon>Marseilleviridae</taxon>
        <taxon>Marseillevirus</taxon>
        <taxon>Marseillevirus massiliense</taxon>
    </lineage>
</organism>
<evidence type="ECO:0000259" key="5">
    <source>
        <dbReference type="Pfam" id="PF04451"/>
    </source>
</evidence>
<feature type="domain" description="Major capsid protein N-terminal" evidence="6">
    <location>
        <begin position="40"/>
        <end position="269"/>
    </location>
</feature>
<dbReference type="InterPro" id="IPR007542">
    <property type="entry name" value="MCP_C"/>
</dbReference>
<keyword evidence="8" id="KW-1185">Reference proteome</keyword>
<dbReference type="EMBL" id="GU071086">
    <property type="protein sequence ID" value="ADB04109.1"/>
    <property type="molecule type" value="Genomic_DNA"/>
</dbReference>
<dbReference type="Gene3D" id="2.70.9.20">
    <property type="entry name" value="Major capsid protein Vp54"/>
    <property type="match status" value="1"/>
</dbReference>
<dbReference type="KEGG" id="vg:8746579"/>
<evidence type="ECO:0000259" key="6">
    <source>
        <dbReference type="Pfam" id="PF16903"/>
    </source>
</evidence>
<evidence type="ECO:0000256" key="3">
    <source>
        <dbReference type="ARBA" id="ARBA00022561"/>
    </source>
</evidence>
<keyword evidence="4" id="KW-0946">Virion</keyword>
<feature type="domain" description="Major capsid protein C-terminal" evidence="5">
    <location>
        <begin position="276"/>
        <end position="473"/>
    </location>
</feature>
<dbReference type="Gene3D" id="2.70.9.10">
    <property type="entry name" value="Adenovirus Type 2 Hexon, domain 4"/>
    <property type="match status" value="1"/>
</dbReference>
<comment type="subcellular location">
    <subcellularLocation>
        <location evidence="1">Virion</location>
    </subcellularLocation>
</comment>
<dbReference type="InterPro" id="IPR016112">
    <property type="entry name" value="VP_dsDNA_II"/>
</dbReference>
<protein>
    <recommendedName>
        <fullName evidence="2">Major capsid protein</fullName>
    </recommendedName>
</protein>
<name>D2XAY2_GBMV</name>
<dbReference type="Proteomes" id="UP000029780">
    <property type="component" value="Segment"/>
</dbReference>
<organismHost>
    <name type="scientific">Acanthamoeba</name>
    <dbReference type="NCBI Taxonomy" id="5754"/>
</organismHost>
<sequence length="477" mass="52787">MRVMTSVICGTRVTAASGFVDLATFSDLEAYLYGGCSAVTYFVRAIKKANWFSFLPVVLRNISGLPGFGSEFSASVNRSGDYVLNTWLRVRLPLVAIRPTNTGGAINANATIRWTRNFMHNLVEKVNITFNDLIVHEFDSYWFDFNSQFNIDASKRVGYRNMIGDIPAMINPVTTGNPLGTGEFFNLPIPLFYTEDSGLALAVSALPFNDIKINYCLRRWQDLIVLNVGVGGNPPTYDDIVQVSYDSTFTLIYSSNAPAITNVETWCHYAVVHNDERVKMGKNPRDMVIKQVQKVNETTINLSQLNALVPIDIRVSHAVVGYFYAIRNSSTTGEWSNYTTEPAYAGLDPLEAAQLVYESTARVSNGSDYYSLMVPWYWHKSIPEETGYHAYSYSLDTFASDPKGSTNYSKLTNVSNQYVPSTAAVNASAGVTNTGIPIPSATNPAVTQQNQTFQHIFRVLNFNVLRLSGGSLGLPVL</sequence>
<dbReference type="OrthoDB" id="5386at10239"/>
<dbReference type="SUPFAM" id="SSF49749">
    <property type="entry name" value="Group II dsDNA viruses VP"/>
    <property type="match status" value="2"/>
</dbReference>
<evidence type="ECO:0000256" key="1">
    <source>
        <dbReference type="ARBA" id="ARBA00004328"/>
    </source>
</evidence>
<proteinExistence type="predicted"/>
<dbReference type="InterPro" id="IPR038519">
    <property type="entry name" value="MCP_C_sf"/>
</dbReference>